<evidence type="ECO:0000256" key="7">
    <source>
        <dbReference type="PIRNR" id="PIRNR038996"/>
    </source>
</evidence>
<gene>
    <name evidence="9" type="ORF">LX69_02175</name>
</gene>
<dbReference type="PROSITE" id="PS50902">
    <property type="entry name" value="FLAVODOXIN_LIKE"/>
    <property type="match status" value="1"/>
</dbReference>
<dbReference type="InterPro" id="IPR050619">
    <property type="entry name" value="Flavodoxin"/>
</dbReference>
<sequence>MKKTAIIYSYRSVKTRQQVQKIIHQFGDDPIEQLDADSVTGDAIMPYTNLILAVPTWFDGELPNYWDELLPDLEERNFKGKKVAIFGGGNQRDYPENFVDGIGIMAQFMEQRGAKLVGFTSTEGYSFESSRAVRGNEFMGLAIDVENQSALTDSRIEKWVLSLKIAFDSKK</sequence>
<accession>A0A2W7N5K9</accession>
<name>A0A2W7N5K9_9BACT</name>
<evidence type="ECO:0000256" key="2">
    <source>
        <dbReference type="ARBA" id="ARBA00005267"/>
    </source>
</evidence>
<dbReference type="AlphaFoldDB" id="A0A2W7N5K9"/>
<evidence type="ECO:0000256" key="1">
    <source>
        <dbReference type="ARBA" id="ARBA00001917"/>
    </source>
</evidence>
<dbReference type="EMBL" id="QKZK01000016">
    <property type="protein sequence ID" value="PZX15338.1"/>
    <property type="molecule type" value="Genomic_DNA"/>
</dbReference>
<evidence type="ECO:0000256" key="4">
    <source>
        <dbReference type="ARBA" id="ARBA00022630"/>
    </source>
</evidence>
<dbReference type="PANTHER" id="PTHR42809">
    <property type="entry name" value="FLAVODOXIN 2"/>
    <property type="match status" value="1"/>
</dbReference>
<dbReference type="Gene3D" id="3.40.50.360">
    <property type="match status" value="1"/>
</dbReference>
<dbReference type="OrthoDB" id="9790745at2"/>
<evidence type="ECO:0000259" key="8">
    <source>
        <dbReference type="PROSITE" id="PS50902"/>
    </source>
</evidence>
<dbReference type="PANTHER" id="PTHR42809:SF1">
    <property type="entry name" value="FLAVODOXIN 1"/>
    <property type="match status" value="1"/>
</dbReference>
<dbReference type="GO" id="GO:0010181">
    <property type="term" value="F:FMN binding"/>
    <property type="evidence" value="ECO:0007669"/>
    <property type="project" value="UniProtKB-UniRule"/>
</dbReference>
<evidence type="ECO:0000313" key="9">
    <source>
        <dbReference type="EMBL" id="PZX15338.1"/>
    </source>
</evidence>
<feature type="domain" description="Flavodoxin-like" evidence="8">
    <location>
        <begin position="4"/>
        <end position="164"/>
    </location>
</feature>
<comment type="function">
    <text evidence="7">Low-potential electron donor to a number of redox enzymes.</text>
</comment>
<comment type="cofactor">
    <cofactor evidence="1 7">
        <name>FMN</name>
        <dbReference type="ChEBI" id="CHEBI:58210"/>
    </cofactor>
</comment>
<keyword evidence="10" id="KW-1185">Reference proteome</keyword>
<protein>
    <recommendedName>
        <fullName evidence="7">Flavodoxin</fullName>
    </recommendedName>
</protein>
<dbReference type="PIRSF" id="PIRSF038996">
    <property type="entry name" value="FldA"/>
    <property type="match status" value="1"/>
</dbReference>
<dbReference type="SUPFAM" id="SSF52218">
    <property type="entry name" value="Flavoproteins"/>
    <property type="match status" value="1"/>
</dbReference>
<evidence type="ECO:0000313" key="10">
    <source>
        <dbReference type="Proteomes" id="UP000249239"/>
    </source>
</evidence>
<comment type="similarity">
    <text evidence="2 7">Belongs to the flavodoxin family.</text>
</comment>
<dbReference type="Pfam" id="PF00258">
    <property type="entry name" value="Flavodoxin_1"/>
    <property type="match status" value="1"/>
</dbReference>
<organism evidence="9 10">
    <name type="scientific">Breznakibacter xylanolyticus</name>
    <dbReference type="NCBI Taxonomy" id="990"/>
    <lineage>
        <taxon>Bacteria</taxon>
        <taxon>Pseudomonadati</taxon>
        <taxon>Bacteroidota</taxon>
        <taxon>Bacteroidia</taxon>
        <taxon>Marinilabiliales</taxon>
        <taxon>Marinilabiliaceae</taxon>
        <taxon>Breznakibacter</taxon>
    </lineage>
</organism>
<dbReference type="RefSeq" id="WP_111446021.1">
    <property type="nucleotide sequence ID" value="NZ_QKZK01000016.1"/>
</dbReference>
<reference evidence="9 10" key="1">
    <citation type="submission" date="2018-06" db="EMBL/GenBank/DDBJ databases">
        <title>Genomic Encyclopedia of Archaeal and Bacterial Type Strains, Phase II (KMG-II): from individual species to whole genera.</title>
        <authorList>
            <person name="Goeker M."/>
        </authorList>
    </citation>
    <scope>NUCLEOTIDE SEQUENCE [LARGE SCALE GENOMIC DNA]</scope>
    <source>
        <strain evidence="9 10">DSM 6779</strain>
    </source>
</reference>
<evidence type="ECO:0000256" key="6">
    <source>
        <dbReference type="ARBA" id="ARBA00022982"/>
    </source>
</evidence>
<keyword evidence="4 7" id="KW-0285">Flavoprotein</keyword>
<keyword evidence="3 7" id="KW-0813">Transport</keyword>
<comment type="caution">
    <text evidence="9">The sequence shown here is derived from an EMBL/GenBank/DDBJ whole genome shotgun (WGS) entry which is preliminary data.</text>
</comment>
<proteinExistence type="inferred from homology"/>
<dbReference type="InterPro" id="IPR029039">
    <property type="entry name" value="Flavoprotein-like_sf"/>
</dbReference>
<dbReference type="Proteomes" id="UP000249239">
    <property type="component" value="Unassembled WGS sequence"/>
</dbReference>
<evidence type="ECO:0000256" key="5">
    <source>
        <dbReference type="ARBA" id="ARBA00022643"/>
    </source>
</evidence>
<keyword evidence="5 7" id="KW-0288">FMN</keyword>
<dbReference type="NCBIfam" id="TIGR01752">
    <property type="entry name" value="flav_long"/>
    <property type="match status" value="1"/>
</dbReference>
<dbReference type="NCBIfam" id="NF006739">
    <property type="entry name" value="PRK09267.1-5"/>
    <property type="match status" value="1"/>
</dbReference>
<keyword evidence="6 7" id="KW-0249">Electron transport</keyword>
<dbReference type="InterPro" id="IPR008254">
    <property type="entry name" value="Flavodoxin/NO_synth"/>
</dbReference>
<dbReference type="InterPro" id="IPR010086">
    <property type="entry name" value="Flavodoxin_lc"/>
</dbReference>
<dbReference type="GO" id="GO:0009055">
    <property type="term" value="F:electron transfer activity"/>
    <property type="evidence" value="ECO:0007669"/>
    <property type="project" value="UniProtKB-UniRule"/>
</dbReference>
<evidence type="ECO:0000256" key="3">
    <source>
        <dbReference type="ARBA" id="ARBA00022448"/>
    </source>
</evidence>